<name>A0ABW2LSI9_9PSEU</name>
<proteinExistence type="predicted"/>
<keyword evidence="2" id="KW-1185">Reference proteome</keyword>
<evidence type="ECO:0000313" key="2">
    <source>
        <dbReference type="Proteomes" id="UP001596504"/>
    </source>
</evidence>
<reference evidence="2" key="1">
    <citation type="journal article" date="2019" name="Int. J. Syst. Evol. Microbiol.">
        <title>The Global Catalogue of Microorganisms (GCM) 10K type strain sequencing project: providing services to taxonomists for standard genome sequencing and annotation.</title>
        <authorList>
            <consortium name="The Broad Institute Genomics Platform"/>
            <consortium name="The Broad Institute Genome Sequencing Center for Infectious Disease"/>
            <person name="Wu L."/>
            <person name="Ma J."/>
        </authorList>
    </citation>
    <scope>NUCLEOTIDE SEQUENCE [LARGE SCALE GENOMIC DNA]</scope>
    <source>
        <strain evidence="2">WLHS5</strain>
    </source>
</reference>
<evidence type="ECO:0000313" key="1">
    <source>
        <dbReference type="EMBL" id="MFC7344561.1"/>
    </source>
</evidence>
<dbReference type="RefSeq" id="WP_380672464.1">
    <property type="nucleotide sequence ID" value="NZ_JBHTCJ010000017.1"/>
</dbReference>
<gene>
    <name evidence="1" type="ORF">ACFQRI_24405</name>
</gene>
<dbReference type="Proteomes" id="UP001596504">
    <property type="component" value="Unassembled WGS sequence"/>
</dbReference>
<dbReference type="EMBL" id="JBHTCJ010000017">
    <property type="protein sequence ID" value="MFC7344561.1"/>
    <property type="molecule type" value="Genomic_DNA"/>
</dbReference>
<sequence>MASNETWRPVVNALAHTVQFQKTLDEDYAAHVAQSLIVRPLVEHTAEQQYAALARAAETGTDLTQLVADAHTEADFRTFMSAVVAQMDALRPWPEPPFERVPLERWEDFPSPEVIGRVKRLPMKVQTALQVSLRKLQDTEQLCVTLRLKSGALVALVAQWWPDSHDSAVITQAGQHDPDRILRELRDITRFSEDKIIKTSS</sequence>
<organism evidence="1 2">
    <name type="scientific">Saccharopolyspora griseoalba</name>
    <dbReference type="NCBI Taxonomy" id="1431848"/>
    <lineage>
        <taxon>Bacteria</taxon>
        <taxon>Bacillati</taxon>
        <taxon>Actinomycetota</taxon>
        <taxon>Actinomycetes</taxon>
        <taxon>Pseudonocardiales</taxon>
        <taxon>Pseudonocardiaceae</taxon>
        <taxon>Saccharopolyspora</taxon>
    </lineage>
</organism>
<protein>
    <submittedName>
        <fullName evidence="1">Uncharacterized protein</fullName>
    </submittedName>
</protein>
<accession>A0ABW2LSI9</accession>
<comment type="caution">
    <text evidence="1">The sequence shown here is derived from an EMBL/GenBank/DDBJ whole genome shotgun (WGS) entry which is preliminary data.</text>
</comment>